<dbReference type="GO" id="GO:0005886">
    <property type="term" value="C:plasma membrane"/>
    <property type="evidence" value="ECO:0007669"/>
    <property type="project" value="UniProtKB-SubCell"/>
</dbReference>
<dbReference type="GO" id="GO:0007165">
    <property type="term" value="P:signal transduction"/>
    <property type="evidence" value="ECO:0007669"/>
    <property type="project" value="UniProtKB-KW"/>
</dbReference>
<dbReference type="Pfam" id="PF00015">
    <property type="entry name" value="MCPsignal"/>
    <property type="match status" value="1"/>
</dbReference>
<dbReference type="Gene3D" id="3.30.450.290">
    <property type="match status" value="1"/>
</dbReference>
<evidence type="ECO:0000256" key="5">
    <source>
        <dbReference type="PROSITE-ProRule" id="PRU00284"/>
    </source>
</evidence>
<feature type="domain" description="T-SNARE coiled-coil homology" evidence="9">
    <location>
        <begin position="451"/>
        <end position="513"/>
    </location>
</feature>
<reference evidence="11 12" key="1">
    <citation type="journal article" date="2020" name="Nature">
        <title>Bacterial chemolithoautotrophy via manganese oxidation.</title>
        <authorList>
            <person name="Yu H."/>
            <person name="Leadbetter J.R."/>
        </authorList>
    </citation>
    <scope>NUCLEOTIDE SEQUENCE [LARGE SCALE GENOMIC DNA]</scope>
    <source>
        <strain evidence="11 12">Mn-1</strain>
    </source>
</reference>
<dbReference type="RefSeq" id="WP_168062850.1">
    <property type="nucleotide sequence ID" value="NZ_VTOW01000004.1"/>
</dbReference>
<dbReference type="Pfam" id="PF00672">
    <property type="entry name" value="HAMP"/>
    <property type="match status" value="1"/>
</dbReference>
<dbReference type="PANTHER" id="PTHR32089:SF112">
    <property type="entry name" value="LYSOZYME-LIKE PROTEIN-RELATED"/>
    <property type="match status" value="1"/>
</dbReference>
<feature type="transmembrane region" description="Helical" evidence="7">
    <location>
        <begin position="211"/>
        <end position="234"/>
    </location>
</feature>
<feature type="domain" description="HAMP" evidence="10">
    <location>
        <begin position="231"/>
        <end position="283"/>
    </location>
</feature>
<dbReference type="SMART" id="SM00304">
    <property type="entry name" value="HAMP"/>
    <property type="match status" value="1"/>
</dbReference>
<dbReference type="PRINTS" id="PR00260">
    <property type="entry name" value="CHEMTRNSDUCR"/>
</dbReference>
<dbReference type="Pfam" id="PF21563">
    <property type="entry name" value="Mcp40H-20_sensor"/>
    <property type="match status" value="1"/>
</dbReference>
<gene>
    <name evidence="11" type="ORF">MNODULE_19355</name>
</gene>
<name>A0A7X6DT75_9BACT</name>
<dbReference type="InterPro" id="IPR004089">
    <property type="entry name" value="MCPsignal_dom"/>
</dbReference>
<dbReference type="PROSITE" id="PS50885">
    <property type="entry name" value="HAMP"/>
    <property type="match status" value="1"/>
</dbReference>
<dbReference type="GO" id="GO:0004888">
    <property type="term" value="F:transmembrane signaling receptor activity"/>
    <property type="evidence" value="ECO:0007669"/>
    <property type="project" value="InterPro"/>
</dbReference>
<evidence type="ECO:0000313" key="12">
    <source>
        <dbReference type="Proteomes" id="UP000534783"/>
    </source>
</evidence>
<feature type="domain" description="Methyl-accepting transducer" evidence="8">
    <location>
        <begin position="285"/>
        <end position="521"/>
    </location>
</feature>
<dbReference type="CDD" id="cd06225">
    <property type="entry name" value="HAMP"/>
    <property type="match status" value="1"/>
</dbReference>
<keyword evidence="2" id="KW-1003">Cell membrane</keyword>
<keyword evidence="2" id="KW-0997">Cell inner membrane</keyword>
<dbReference type="AlphaFoldDB" id="A0A7X6DT75"/>
<feature type="transmembrane region" description="Helical" evidence="7">
    <location>
        <begin position="12"/>
        <end position="32"/>
    </location>
</feature>
<organism evidence="11 12">
    <name type="scientific">Candidatus Manganitrophus noduliformans</name>
    <dbReference type="NCBI Taxonomy" id="2606439"/>
    <lineage>
        <taxon>Bacteria</taxon>
        <taxon>Pseudomonadati</taxon>
        <taxon>Nitrospirota</taxon>
        <taxon>Nitrospiria</taxon>
        <taxon>Candidatus Troglogloeales</taxon>
        <taxon>Candidatus Manganitrophaceae</taxon>
        <taxon>Candidatus Manganitrophus</taxon>
    </lineage>
</organism>
<dbReference type="SMART" id="SM00283">
    <property type="entry name" value="MA"/>
    <property type="match status" value="1"/>
</dbReference>
<dbReference type="InterPro" id="IPR048904">
    <property type="entry name" value="Mcp40H-20-like_sensor"/>
</dbReference>
<comment type="similarity">
    <text evidence="4">Belongs to the methyl-accepting chemotaxis (MCP) protein family.</text>
</comment>
<accession>A0A7X6DT75</accession>
<dbReference type="Proteomes" id="UP000534783">
    <property type="component" value="Unassembled WGS sequence"/>
</dbReference>
<keyword evidence="7" id="KW-0812">Transmembrane</keyword>
<comment type="caution">
    <text evidence="11">The sequence shown here is derived from an EMBL/GenBank/DDBJ whole genome shotgun (WGS) entry which is preliminary data.</text>
</comment>
<evidence type="ECO:0000256" key="6">
    <source>
        <dbReference type="SAM" id="MobiDB-lite"/>
    </source>
</evidence>
<evidence type="ECO:0000313" key="11">
    <source>
        <dbReference type="EMBL" id="NKE72914.1"/>
    </source>
</evidence>
<keyword evidence="7" id="KW-1133">Transmembrane helix</keyword>
<dbReference type="PANTHER" id="PTHR32089">
    <property type="entry name" value="METHYL-ACCEPTING CHEMOTAXIS PROTEIN MCPB"/>
    <property type="match status" value="1"/>
</dbReference>
<dbReference type="EMBL" id="VTOW01000004">
    <property type="protein sequence ID" value="NKE72914.1"/>
    <property type="molecule type" value="Genomic_DNA"/>
</dbReference>
<dbReference type="InterPro" id="IPR003660">
    <property type="entry name" value="HAMP_dom"/>
</dbReference>
<dbReference type="InterPro" id="IPR004090">
    <property type="entry name" value="Chemotax_Me-accpt_rcpt"/>
</dbReference>
<dbReference type="InterPro" id="IPR000727">
    <property type="entry name" value="T_SNARE_dom"/>
</dbReference>
<evidence type="ECO:0000259" key="8">
    <source>
        <dbReference type="PROSITE" id="PS50111"/>
    </source>
</evidence>
<dbReference type="PROSITE" id="PS50192">
    <property type="entry name" value="T_SNARE"/>
    <property type="match status" value="1"/>
</dbReference>
<feature type="compositionally biased region" description="Low complexity" evidence="6">
    <location>
        <begin position="300"/>
        <end position="314"/>
    </location>
</feature>
<dbReference type="Gene3D" id="1.10.287.950">
    <property type="entry name" value="Methyl-accepting chemotaxis protein"/>
    <property type="match status" value="1"/>
</dbReference>
<dbReference type="PROSITE" id="PS50111">
    <property type="entry name" value="CHEMOTAXIS_TRANSDUC_2"/>
    <property type="match status" value="1"/>
</dbReference>
<sequence>MSLLKMSLLAKLLTLIITIAVISGTVLITHAIKNEERGVFDEKVQASKLMAGPIVHSIYKDMLDERADMARYLIAGMIAQGNTVRTQIVRGNGVEEAFQDFKTLREVEVEYDGLRPEWTDNHPNKEVNVAAGVDDPRFKEALAAFKEGRLESIYYTEEVDGRRILTYLTPLIKQKKCNACHTKDETIRGVLMISTSLQEMDARLADSRRDWILYGVSILVGTCMTLTFFVRWLISPLKQMTEIAAQIAKGNFSREIQVRTDDEVGILARAFSEMATSLKRSMRELASGIRENSRQIVASSRSLSASSQHMSANSKETEALASNVSSASEETNRNVQSVATSAEEMSVSFKEVSQDVQKAAQKTSHAVQMAEATNSTISKLGGSSAEVGKVVRMITSIAEQTNLLALNAMIEASRAGEAGKGFAVVANEVKDLAKKTTKATEEIGLKISIIQADTEEAIKAINEIRKIIGEINIIATSISGALEQQAATTHEISRNVAEAARGTSEVAQNISGVAAASKSTAEAAVSVLASSEDLAKRASDLIALIDKFTVESNELKPDAGGKAGPAAADLNADEKRPSSSVKRRFNHN</sequence>
<evidence type="ECO:0000256" key="4">
    <source>
        <dbReference type="ARBA" id="ARBA00029447"/>
    </source>
</evidence>
<evidence type="ECO:0000256" key="7">
    <source>
        <dbReference type="SAM" id="Phobius"/>
    </source>
</evidence>
<feature type="compositionally biased region" description="Polar residues" evidence="6">
    <location>
        <begin position="320"/>
        <end position="332"/>
    </location>
</feature>
<dbReference type="SUPFAM" id="SSF58104">
    <property type="entry name" value="Methyl-accepting chemotaxis protein (MCP) signaling domain"/>
    <property type="match status" value="1"/>
</dbReference>
<keyword evidence="7" id="KW-0472">Membrane</keyword>
<protein>
    <submittedName>
        <fullName evidence="11">Methyl-accepting chemotaxis protein</fullName>
    </submittedName>
</protein>
<feature type="region of interest" description="Disordered" evidence="6">
    <location>
        <begin position="300"/>
        <end position="332"/>
    </location>
</feature>
<feature type="region of interest" description="Disordered" evidence="6">
    <location>
        <begin position="554"/>
        <end position="588"/>
    </location>
</feature>
<dbReference type="GO" id="GO:0006935">
    <property type="term" value="P:chemotaxis"/>
    <property type="evidence" value="ECO:0007669"/>
    <property type="project" value="InterPro"/>
</dbReference>
<keyword evidence="12" id="KW-1185">Reference proteome</keyword>
<evidence type="ECO:0000256" key="1">
    <source>
        <dbReference type="ARBA" id="ARBA00004429"/>
    </source>
</evidence>
<evidence type="ECO:0000259" key="10">
    <source>
        <dbReference type="PROSITE" id="PS50885"/>
    </source>
</evidence>
<evidence type="ECO:0000259" key="9">
    <source>
        <dbReference type="PROSITE" id="PS50192"/>
    </source>
</evidence>
<proteinExistence type="inferred from homology"/>
<evidence type="ECO:0000256" key="2">
    <source>
        <dbReference type="ARBA" id="ARBA00022519"/>
    </source>
</evidence>
<feature type="compositionally biased region" description="Low complexity" evidence="6">
    <location>
        <begin position="560"/>
        <end position="569"/>
    </location>
</feature>
<comment type="subcellular location">
    <subcellularLocation>
        <location evidence="1">Cell inner membrane</location>
        <topology evidence="1">Multi-pass membrane protein</topology>
    </subcellularLocation>
</comment>
<keyword evidence="3 5" id="KW-0807">Transducer</keyword>
<evidence type="ECO:0000256" key="3">
    <source>
        <dbReference type="ARBA" id="ARBA00023224"/>
    </source>
</evidence>